<dbReference type="Gene3D" id="3.90.550.10">
    <property type="entry name" value="Spore Coat Polysaccharide Biosynthesis Protein SpsA, Chain A"/>
    <property type="match status" value="1"/>
</dbReference>
<reference evidence="3" key="1">
    <citation type="journal article" date="2014" name="Int. J. Syst. Evol. Microbiol.">
        <title>Complete genome sequence of Corynebacterium casei LMG S-19264T (=DSM 44701T), isolated from a smear-ripened cheese.</title>
        <authorList>
            <consortium name="US DOE Joint Genome Institute (JGI-PGF)"/>
            <person name="Walter F."/>
            <person name="Albersmeier A."/>
            <person name="Kalinowski J."/>
            <person name="Ruckert C."/>
        </authorList>
    </citation>
    <scope>NUCLEOTIDE SEQUENCE</scope>
    <source>
        <strain evidence="3">JCM 14371</strain>
    </source>
</reference>
<dbReference type="Proteomes" id="UP000635726">
    <property type="component" value="Unassembled WGS sequence"/>
</dbReference>
<gene>
    <name evidence="3" type="ORF">GCM10008939_36910</name>
</gene>
<dbReference type="InterPro" id="IPR029044">
    <property type="entry name" value="Nucleotide-diphossugar_trans"/>
</dbReference>
<evidence type="ECO:0000313" key="4">
    <source>
        <dbReference type="Proteomes" id="UP000635726"/>
    </source>
</evidence>
<dbReference type="InterPro" id="IPR001173">
    <property type="entry name" value="Glyco_trans_2-like"/>
</dbReference>
<accession>A0A917PSA1</accession>
<keyword evidence="1" id="KW-0812">Transmembrane</keyword>
<keyword evidence="1" id="KW-0472">Membrane</keyword>
<dbReference type="SUPFAM" id="SSF53448">
    <property type="entry name" value="Nucleotide-diphospho-sugar transferases"/>
    <property type="match status" value="1"/>
</dbReference>
<organism evidence="3 4">
    <name type="scientific">Deinococcus aquiradiocola</name>
    <dbReference type="NCBI Taxonomy" id="393059"/>
    <lineage>
        <taxon>Bacteria</taxon>
        <taxon>Thermotogati</taxon>
        <taxon>Deinococcota</taxon>
        <taxon>Deinococci</taxon>
        <taxon>Deinococcales</taxon>
        <taxon>Deinococcaceae</taxon>
        <taxon>Deinococcus</taxon>
    </lineage>
</organism>
<feature type="transmembrane region" description="Helical" evidence="1">
    <location>
        <begin position="12"/>
        <end position="34"/>
    </location>
</feature>
<dbReference type="AlphaFoldDB" id="A0A917PSA1"/>
<feature type="domain" description="Glycosyltransferase 2-like" evidence="2">
    <location>
        <begin position="47"/>
        <end position="178"/>
    </location>
</feature>
<feature type="transmembrane region" description="Helical" evidence="1">
    <location>
        <begin position="346"/>
        <end position="367"/>
    </location>
</feature>
<keyword evidence="4" id="KW-1185">Reference proteome</keyword>
<dbReference type="CDD" id="cd00761">
    <property type="entry name" value="Glyco_tranf_GTA_type"/>
    <property type="match status" value="1"/>
</dbReference>
<evidence type="ECO:0000313" key="3">
    <source>
        <dbReference type="EMBL" id="GGJ89544.1"/>
    </source>
</evidence>
<protein>
    <recommendedName>
        <fullName evidence="2">Glycosyltransferase 2-like domain-containing protein</fullName>
    </recommendedName>
</protein>
<proteinExistence type="predicted"/>
<dbReference type="PANTHER" id="PTHR43646">
    <property type="entry name" value="GLYCOSYLTRANSFERASE"/>
    <property type="match status" value="1"/>
</dbReference>
<name>A0A917PSA1_9DEIO</name>
<evidence type="ECO:0000256" key="1">
    <source>
        <dbReference type="SAM" id="Phobius"/>
    </source>
</evidence>
<dbReference type="EMBL" id="BMOE01000024">
    <property type="protein sequence ID" value="GGJ89544.1"/>
    <property type="molecule type" value="Genomic_DNA"/>
</dbReference>
<sequence>MGGALRRAYPTAALGFLLYKLGTLAVNALTFPVLRARPRIAAGPRVSILVPARNEALNLPHTLPRLLRQGAAEVIVLDDRSSDGTGPVAAALTLGVPGARVIPGTPRPAGWHGKPWACLQLARAALGDVLIFTDADVCWEDGTLNALLHALEDSGADLLTVWPRQQTRTPGERLLAPLVDDVLLSILPAPLIRLPFASMSAGNGQLMAFRAGTYRRVGGHALVRDEVLEDVRFAARLKARGGRVAVALGGDLMSVRMYRSYAGPGGAVEGFAKSLHEAHGGSRAVMLLSWAWHLAVYTLPWWPGWTAGRGGAARVRTAVLGLGLLERLLVNVRTGRTTRADLLEVLLTPLTPLAALPVYLLALRGTYRWKGREYVRRGRGAGGDA</sequence>
<evidence type="ECO:0000259" key="2">
    <source>
        <dbReference type="Pfam" id="PF00535"/>
    </source>
</evidence>
<keyword evidence="1" id="KW-1133">Transmembrane helix</keyword>
<reference evidence="3" key="2">
    <citation type="submission" date="2020-09" db="EMBL/GenBank/DDBJ databases">
        <authorList>
            <person name="Sun Q."/>
            <person name="Ohkuma M."/>
        </authorList>
    </citation>
    <scope>NUCLEOTIDE SEQUENCE</scope>
    <source>
        <strain evidence="3">JCM 14371</strain>
    </source>
</reference>
<comment type="caution">
    <text evidence="3">The sequence shown here is derived from an EMBL/GenBank/DDBJ whole genome shotgun (WGS) entry which is preliminary data.</text>
</comment>
<dbReference type="Pfam" id="PF00535">
    <property type="entry name" value="Glycos_transf_2"/>
    <property type="match status" value="1"/>
</dbReference>
<dbReference type="PANTHER" id="PTHR43646:SF3">
    <property type="entry name" value="SLR1566 PROTEIN"/>
    <property type="match status" value="1"/>
</dbReference>